<organism evidence="2 3">
    <name type="scientific">Aerophobetes bacterium</name>
    <dbReference type="NCBI Taxonomy" id="2030807"/>
    <lineage>
        <taxon>Bacteria</taxon>
        <taxon>Candidatus Aerophobota</taxon>
    </lineage>
</organism>
<dbReference type="InterPro" id="IPR052909">
    <property type="entry name" value="Transposase_6_like"/>
</dbReference>
<evidence type="ECO:0000313" key="2">
    <source>
        <dbReference type="EMBL" id="PCI92540.1"/>
    </source>
</evidence>
<evidence type="ECO:0000313" key="3">
    <source>
        <dbReference type="Proteomes" id="UP000217838"/>
    </source>
</evidence>
<reference evidence="3" key="1">
    <citation type="submission" date="2017-08" db="EMBL/GenBank/DDBJ databases">
        <title>A dynamic microbial community with high functional redundancy inhabits the cold, oxic subseafloor aquifer.</title>
        <authorList>
            <person name="Tully B.J."/>
            <person name="Wheat C.G."/>
            <person name="Glazer B.T."/>
            <person name="Huber J.A."/>
        </authorList>
    </citation>
    <scope>NUCLEOTIDE SEQUENCE [LARGE SCALE GENOMIC DNA]</scope>
</reference>
<dbReference type="PANTHER" id="PTHR46637:SF1">
    <property type="entry name" value="BLL5188 PROTEIN"/>
    <property type="match status" value="1"/>
</dbReference>
<proteinExistence type="predicted"/>
<accession>A0A2A4YD50</accession>
<dbReference type="InterPro" id="IPR025161">
    <property type="entry name" value="IS402-like_dom"/>
</dbReference>
<dbReference type="AlphaFoldDB" id="A0A2A4YD50"/>
<dbReference type="Proteomes" id="UP000217838">
    <property type="component" value="Unassembled WGS sequence"/>
</dbReference>
<dbReference type="Pfam" id="PF13340">
    <property type="entry name" value="DUF4096"/>
    <property type="match status" value="1"/>
</dbReference>
<dbReference type="NCBIfam" id="NF033580">
    <property type="entry name" value="transpos_IS5_3"/>
    <property type="match status" value="1"/>
</dbReference>
<evidence type="ECO:0000259" key="1">
    <source>
        <dbReference type="Pfam" id="PF13340"/>
    </source>
</evidence>
<name>A0A2A4YD50_UNCAE</name>
<dbReference type="EMBL" id="NVUU01000097">
    <property type="protein sequence ID" value="PCI92540.1"/>
    <property type="molecule type" value="Genomic_DNA"/>
</dbReference>
<dbReference type="PANTHER" id="PTHR46637">
    <property type="entry name" value="TIS1421-TRANSPOSASE PROTEIN A"/>
    <property type="match status" value="1"/>
</dbReference>
<sequence length="105" mass="12554">MALSIYEVYLCIMFFLNLERNMARTILTDAIWEKIEPLLPPQSGCWGRPSKSHRFVLEGILWIFRTGAPWRDLPEEYGPWSSCYNRFNRWSAKGIWQTIWQALQR</sequence>
<protein>
    <recommendedName>
        <fullName evidence="1">Insertion element IS402-like domain-containing protein</fullName>
    </recommendedName>
</protein>
<feature type="domain" description="Insertion element IS402-like" evidence="1">
    <location>
        <begin position="27"/>
        <end position="100"/>
    </location>
</feature>
<comment type="caution">
    <text evidence="2">The sequence shown here is derived from an EMBL/GenBank/DDBJ whole genome shotgun (WGS) entry which is preliminary data.</text>
</comment>
<gene>
    <name evidence="2" type="ORF">COB11_07115</name>
</gene>